<protein>
    <submittedName>
        <fullName evidence="8">Cytochrome c biogenesis protein ResB</fullName>
    </submittedName>
</protein>
<reference evidence="8 9" key="1">
    <citation type="journal article" date="2016" name="C (Basel)">
        <title>Selective Growth of and Electricity Production by Marine Exoelectrogenic Bacteria in Self-Aggregated Hydrogel of Microbially Reduced Graphene Oxide.</title>
        <authorList>
            <person name="Yoshida N."/>
            <person name="Goto Y."/>
            <person name="Miyata Y."/>
        </authorList>
    </citation>
    <scope>NUCLEOTIDE SEQUENCE [LARGE SCALE GENOMIC DNA]</scope>
    <source>
        <strain evidence="8 9">NIT-T3</strain>
    </source>
</reference>
<feature type="transmembrane region" description="Helical" evidence="6">
    <location>
        <begin position="166"/>
        <end position="188"/>
    </location>
</feature>
<organism evidence="8 9">
    <name type="scientific">Desulfuromonas versatilis</name>
    <dbReference type="NCBI Taxonomy" id="2802975"/>
    <lineage>
        <taxon>Bacteria</taxon>
        <taxon>Pseudomonadati</taxon>
        <taxon>Thermodesulfobacteriota</taxon>
        <taxon>Desulfuromonadia</taxon>
        <taxon>Desulfuromonadales</taxon>
        <taxon>Desulfuromonadaceae</taxon>
        <taxon>Desulfuromonas</taxon>
    </lineage>
</organism>
<feature type="transmembrane region" description="Helical" evidence="6">
    <location>
        <begin position="12"/>
        <end position="39"/>
    </location>
</feature>
<dbReference type="Pfam" id="PF05140">
    <property type="entry name" value="ResB"/>
    <property type="match status" value="2"/>
</dbReference>
<sequence>MSAKKETFFQSLWNFFCSLKLTIITLILLAVTSIIGTVIQQNRPAAEYIQQYGESTYRFFLSFQLTDMYHSWWFLALLVLFCINLTACSIKRFPHVWKSVRQPLLVADETQFRLSANADELLVDAPPARVRDQVADFLGGRFAAPTLTEREGRLHFYAQKAPWARLGVYVTHLSILVIFIGAIIGNLWGFKAYVNIAEGTEESRVWPQNGGAPIELGFAVRCDDFEVTYYDGSNRPKEFMSILDIVDQGQEVVSDRKIIVNDPITYKGITFYQSSYGPAGDPTVQMRVKPSSGGEPLEISARQGEQVALPGGYSFAVTGFTPSYNQFGPAVQMHLNTPEGKHGNPFIVLQNFPDFDARRGGEFAFALLGFSQPQFTGLQVKKDPGVWVVWLGCTLLVLGSLVAFFLSHRRIWVSIEEQGGRSRVRLCGSAHRNQPAFELYFDQFKKDLRQQLAPSAEGGRDGGK</sequence>
<accession>A0ABN6DUB2</accession>
<comment type="subcellular location">
    <subcellularLocation>
        <location evidence="1">Membrane</location>
        <topology evidence="1">Multi-pass membrane protein</topology>
    </subcellularLocation>
</comment>
<evidence type="ECO:0000256" key="3">
    <source>
        <dbReference type="ARBA" id="ARBA00022748"/>
    </source>
</evidence>
<evidence type="ECO:0000313" key="8">
    <source>
        <dbReference type="EMBL" id="BCR03690.1"/>
    </source>
</evidence>
<feature type="domain" description="ResB-like" evidence="7">
    <location>
        <begin position="19"/>
        <end position="341"/>
    </location>
</feature>
<dbReference type="InterPro" id="IPR007816">
    <property type="entry name" value="ResB-like_domain"/>
</dbReference>
<keyword evidence="2 6" id="KW-0812">Transmembrane</keyword>
<dbReference type="PANTHER" id="PTHR31566:SF0">
    <property type="entry name" value="CYTOCHROME C BIOGENESIS PROTEIN CCS1, CHLOROPLASTIC"/>
    <property type="match status" value="1"/>
</dbReference>
<proteinExistence type="predicted"/>
<keyword evidence="9" id="KW-1185">Reference proteome</keyword>
<evidence type="ECO:0000313" key="9">
    <source>
        <dbReference type="Proteomes" id="UP001319827"/>
    </source>
</evidence>
<dbReference type="RefSeq" id="WP_221251151.1">
    <property type="nucleotide sequence ID" value="NZ_AP024355.1"/>
</dbReference>
<feature type="transmembrane region" description="Helical" evidence="6">
    <location>
        <begin position="387"/>
        <end position="406"/>
    </location>
</feature>
<reference evidence="8 9" key="2">
    <citation type="journal article" date="2021" name="Int. J. Syst. Evol. Microbiol.">
        <title>Isolation and Polyphasic Characterization of Desulfuromonas versatilis sp. Nov., an Electrogenic Bacteria Capable of Versatile Metabolism Isolated from a Graphene Oxide-Reducing Enrichment Culture.</title>
        <authorList>
            <person name="Xie L."/>
            <person name="Yoshida N."/>
            <person name="Ishii S."/>
            <person name="Meng L."/>
        </authorList>
    </citation>
    <scope>NUCLEOTIDE SEQUENCE [LARGE SCALE GENOMIC DNA]</scope>
    <source>
        <strain evidence="8 9">NIT-T3</strain>
    </source>
</reference>
<feature type="transmembrane region" description="Helical" evidence="6">
    <location>
        <begin position="71"/>
        <end position="90"/>
    </location>
</feature>
<dbReference type="PANTHER" id="PTHR31566">
    <property type="entry name" value="CYTOCHROME C BIOGENESIS PROTEIN CCS1, CHLOROPLASTIC"/>
    <property type="match status" value="1"/>
</dbReference>
<evidence type="ECO:0000256" key="2">
    <source>
        <dbReference type="ARBA" id="ARBA00022692"/>
    </source>
</evidence>
<evidence type="ECO:0000259" key="7">
    <source>
        <dbReference type="Pfam" id="PF05140"/>
    </source>
</evidence>
<keyword evidence="3" id="KW-0201">Cytochrome c-type biogenesis</keyword>
<evidence type="ECO:0000256" key="4">
    <source>
        <dbReference type="ARBA" id="ARBA00022989"/>
    </source>
</evidence>
<gene>
    <name evidence="8" type="ORF">DESUT3_07590</name>
</gene>
<dbReference type="Proteomes" id="UP001319827">
    <property type="component" value="Chromosome"/>
</dbReference>
<keyword evidence="4 6" id="KW-1133">Transmembrane helix</keyword>
<feature type="domain" description="ResB-like" evidence="7">
    <location>
        <begin position="352"/>
        <end position="441"/>
    </location>
</feature>
<keyword evidence="5 6" id="KW-0472">Membrane</keyword>
<dbReference type="EMBL" id="AP024355">
    <property type="protein sequence ID" value="BCR03690.1"/>
    <property type="molecule type" value="Genomic_DNA"/>
</dbReference>
<name>A0ABN6DUB2_9BACT</name>
<evidence type="ECO:0000256" key="1">
    <source>
        <dbReference type="ARBA" id="ARBA00004141"/>
    </source>
</evidence>
<evidence type="ECO:0000256" key="6">
    <source>
        <dbReference type="SAM" id="Phobius"/>
    </source>
</evidence>
<evidence type="ECO:0000256" key="5">
    <source>
        <dbReference type="ARBA" id="ARBA00023136"/>
    </source>
</evidence>
<dbReference type="InterPro" id="IPR023494">
    <property type="entry name" value="Cyt_c_bgen_Ccs1/CcsB/ResB"/>
</dbReference>